<dbReference type="InterPro" id="IPR045861">
    <property type="entry name" value="CorA_cytoplasmic_dom"/>
</dbReference>
<evidence type="ECO:0000256" key="12">
    <source>
        <dbReference type="SAM" id="Phobius"/>
    </source>
</evidence>
<comment type="similarity">
    <text evidence="2">Belongs to the CorA metal ion transporter (MIT) (TC 1.A.35) family.</text>
</comment>
<dbReference type="SUPFAM" id="SSF144083">
    <property type="entry name" value="Magnesium transport protein CorA, transmembrane region"/>
    <property type="match status" value="1"/>
</dbReference>
<dbReference type="FunFam" id="1.20.58.340:FF:000004">
    <property type="entry name" value="Magnesium transport protein CorA"/>
    <property type="match status" value="1"/>
</dbReference>
<evidence type="ECO:0000256" key="7">
    <source>
        <dbReference type="ARBA" id="ARBA00022989"/>
    </source>
</evidence>
<evidence type="ECO:0000256" key="9">
    <source>
        <dbReference type="ARBA" id="ARBA00023136"/>
    </source>
</evidence>
<keyword evidence="3" id="KW-0813">Transport</keyword>
<evidence type="ECO:0000256" key="2">
    <source>
        <dbReference type="ARBA" id="ARBA00009765"/>
    </source>
</evidence>
<evidence type="ECO:0000313" key="14">
    <source>
        <dbReference type="Proteomes" id="UP000823912"/>
    </source>
</evidence>
<comment type="function">
    <text evidence="11">Mediates influx of magnesium ions. Alternates between open and closed states. Activated by low cytoplasmic Mg(2+) levels. Inactive when cytoplasmic Mg(2+) levels are high.</text>
</comment>
<evidence type="ECO:0000256" key="4">
    <source>
        <dbReference type="ARBA" id="ARBA00022475"/>
    </source>
</evidence>
<evidence type="ECO:0000256" key="5">
    <source>
        <dbReference type="ARBA" id="ARBA00022692"/>
    </source>
</evidence>
<dbReference type="GO" id="GO:0000287">
    <property type="term" value="F:magnesium ion binding"/>
    <property type="evidence" value="ECO:0007669"/>
    <property type="project" value="TreeGrafter"/>
</dbReference>
<keyword evidence="4" id="KW-1003">Cell membrane</keyword>
<dbReference type="SUPFAM" id="SSF143865">
    <property type="entry name" value="CorA soluble domain-like"/>
    <property type="match status" value="1"/>
</dbReference>
<reference evidence="13" key="1">
    <citation type="submission" date="2020-10" db="EMBL/GenBank/DDBJ databases">
        <authorList>
            <person name="Gilroy R."/>
        </authorList>
    </citation>
    <scope>NUCLEOTIDE SEQUENCE</scope>
    <source>
        <strain evidence="13">ChiSjej5B23-6657</strain>
    </source>
</reference>
<comment type="subcellular location">
    <subcellularLocation>
        <location evidence="1">Cell membrane</location>
        <topology evidence="1">Multi-pass membrane protein</topology>
    </subcellularLocation>
</comment>
<accession>A0A9D1E7U7</accession>
<evidence type="ECO:0000256" key="3">
    <source>
        <dbReference type="ARBA" id="ARBA00022448"/>
    </source>
</evidence>
<evidence type="ECO:0008006" key="15">
    <source>
        <dbReference type="Google" id="ProtNLM"/>
    </source>
</evidence>
<dbReference type="GO" id="GO:0005886">
    <property type="term" value="C:plasma membrane"/>
    <property type="evidence" value="ECO:0007669"/>
    <property type="project" value="UniProtKB-SubCell"/>
</dbReference>
<proteinExistence type="inferred from homology"/>
<keyword evidence="7 12" id="KW-1133">Transmembrane helix</keyword>
<dbReference type="EMBL" id="DVHM01000013">
    <property type="protein sequence ID" value="HIR69822.1"/>
    <property type="molecule type" value="Genomic_DNA"/>
</dbReference>
<dbReference type="Proteomes" id="UP000823912">
    <property type="component" value="Unassembled WGS sequence"/>
</dbReference>
<dbReference type="PANTHER" id="PTHR46494:SF1">
    <property type="entry name" value="CORA FAMILY METAL ION TRANSPORTER (EUROFUNG)"/>
    <property type="match status" value="1"/>
</dbReference>
<feature type="transmembrane region" description="Helical" evidence="12">
    <location>
        <begin position="261"/>
        <end position="281"/>
    </location>
</feature>
<dbReference type="Pfam" id="PF01544">
    <property type="entry name" value="CorA"/>
    <property type="match status" value="1"/>
</dbReference>
<keyword evidence="8" id="KW-0406">Ion transport</keyword>
<name>A0A9D1E7U7_9FIRM</name>
<comment type="caution">
    <text evidence="13">The sequence shown here is derived from an EMBL/GenBank/DDBJ whole genome shotgun (WGS) entry which is preliminary data.</text>
</comment>
<evidence type="ECO:0000256" key="1">
    <source>
        <dbReference type="ARBA" id="ARBA00004651"/>
    </source>
</evidence>
<evidence type="ECO:0000256" key="6">
    <source>
        <dbReference type="ARBA" id="ARBA00022842"/>
    </source>
</evidence>
<dbReference type="AlphaFoldDB" id="A0A9D1E7U7"/>
<dbReference type="PANTHER" id="PTHR46494">
    <property type="entry name" value="CORA FAMILY METAL ION TRANSPORTER (EUROFUNG)"/>
    <property type="match status" value="1"/>
</dbReference>
<comment type="catalytic activity">
    <reaction evidence="10">
        <text>Mg(2+)(in) = Mg(2+)(out)</text>
        <dbReference type="Rhea" id="RHEA:29827"/>
        <dbReference type="ChEBI" id="CHEBI:18420"/>
    </reaction>
</comment>
<keyword evidence="5 12" id="KW-0812">Transmembrane</keyword>
<sequence length="319" mass="37640">MFFLIRDGELVPVKREEYESCSGEAKRVAVFSLEEIQRGEARFREKQLADERGNIHCCKVICWQSCIHAMVQIPVVYEARKPDREANISLLGQGRAFRYFSFYVSAKELVFLDYDDVAAQFLRSRRKWKNPLTLEELLYRLMMSLVEDDILLIDWIYRQLAILEGEIPRDSTRFFLQRMSAMKQTIYQMFRYYHQLTEFAQEMIDGKDVCFDGDGIGAFSDLIDRTGRLADEVEVMREYANEVWEIYQAQINIRQNDIMKVLTIVTTIFLPLSLLAGWYGMNFAYMPELSWKYGYLFVIALSLGIIAFCLILFKKKKYW</sequence>
<evidence type="ECO:0000313" key="13">
    <source>
        <dbReference type="EMBL" id="HIR69822.1"/>
    </source>
</evidence>
<evidence type="ECO:0000256" key="10">
    <source>
        <dbReference type="ARBA" id="ARBA00034269"/>
    </source>
</evidence>
<dbReference type="GO" id="GO:0050897">
    <property type="term" value="F:cobalt ion binding"/>
    <property type="evidence" value="ECO:0007669"/>
    <property type="project" value="TreeGrafter"/>
</dbReference>
<reference evidence="13" key="2">
    <citation type="journal article" date="2021" name="PeerJ">
        <title>Extensive microbial diversity within the chicken gut microbiome revealed by metagenomics and culture.</title>
        <authorList>
            <person name="Gilroy R."/>
            <person name="Ravi A."/>
            <person name="Getino M."/>
            <person name="Pursley I."/>
            <person name="Horton D.L."/>
            <person name="Alikhan N.F."/>
            <person name="Baker D."/>
            <person name="Gharbi K."/>
            <person name="Hall N."/>
            <person name="Watson M."/>
            <person name="Adriaenssens E.M."/>
            <person name="Foster-Nyarko E."/>
            <person name="Jarju S."/>
            <person name="Secka A."/>
            <person name="Antonio M."/>
            <person name="Oren A."/>
            <person name="Chaudhuri R.R."/>
            <person name="La Ragione R."/>
            <person name="Hildebrand F."/>
            <person name="Pallen M.J."/>
        </authorList>
    </citation>
    <scope>NUCLEOTIDE SEQUENCE</scope>
    <source>
        <strain evidence="13">ChiSjej5B23-6657</strain>
    </source>
</reference>
<gene>
    <name evidence="13" type="ORF">IAA55_00905</name>
</gene>
<protein>
    <recommendedName>
        <fullName evidence="15">Cobalt transporter</fullName>
    </recommendedName>
</protein>
<organism evidence="13 14">
    <name type="scientific">Candidatus Pullilachnospira gallistercoris</name>
    <dbReference type="NCBI Taxonomy" id="2840911"/>
    <lineage>
        <taxon>Bacteria</taxon>
        <taxon>Bacillati</taxon>
        <taxon>Bacillota</taxon>
        <taxon>Clostridia</taxon>
        <taxon>Lachnospirales</taxon>
        <taxon>Lachnospiraceae</taxon>
        <taxon>Lachnospiraceae incertae sedis</taxon>
        <taxon>Candidatus Pullilachnospira</taxon>
    </lineage>
</organism>
<evidence type="ECO:0000256" key="8">
    <source>
        <dbReference type="ARBA" id="ARBA00023065"/>
    </source>
</evidence>
<feature type="transmembrane region" description="Helical" evidence="12">
    <location>
        <begin position="293"/>
        <end position="313"/>
    </location>
</feature>
<dbReference type="GO" id="GO:0015087">
    <property type="term" value="F:cobalt ion transmembrane transporter activity"/>
    <property type="evidence" value="ECO:0007669"/>
    <property type="project" value="TreeGrafter"/>
</dbReference>
<dbReference type="GO" id="GO:0015095">
    <property type="term" value="F:magnesium ion transmembrane transporter activity"/>
    <property type="evidence" value="ECO:0007669"/>
    <property type="project" value="TreeGrafter"/>
</dbReference>
<dbReference type="Gene3D" id="1.20.58.340">
    <property type="entry name" value="Magnesium transport protein CorA, transmembrane region"/>
    <property type="match status" value="2"/>
</dbReference>
<dbReference type="InterPro" id="IPR002523">
    <property type="entry name" value="MgTranspt_CorA/ZnTranspt_ZntB"/>
</dbReference>
<keyword evidence="9 12" id="KW-0472">Membrane</keyword>
<keyword evidence="6" id="KW-0460">Magnesium</keyword>
<evidence type="ECO:0000256" key="11">
    <source>
        <dbReference type="ARBA" id="ARBA00045497"/>
    </source>
</evidence>
<dbReference type="InterPro" id="IPR045863">
    <property type="entry name" value="CorA_TM1_TM2"/>
</dbReference>
<dbReference type="CDD" id="cd12826">
    <property type="entry name" value="EcCorA_ZntB-like_u1"/>
    <property type="match status" value="1"/>
</dbReference>